<accession>A0A0F6WA93</accession>
<keyword evidence="5" id="KW-0472">Membrane</keyword>
<evidence type="ECO:0000256" key="1">
    <source>
        <dbReference type="ARBA" id="ARBA00004533"/>
    </source>
</evidence>
<dbReference type="AlphaFoldDB" id="A0A0F6WA93"/>
<comment type="subcellular location">
    <subcellularLocation>
        <location evidence="1">Cell inner membrane</location>
    </subcellularLocation>
</comment>
<evidence type="ECO:0000256" key="4">
    <source>
        <dbReference type="ARBA" id="ARBA00022679"/>
    </source>
</evidence>
<evidence type="ECO:0000313" key="9">
    <source>
        <dbReference type="Proteomes" id="UP000034883"/>
    </source>
</evidence>
<dbReference type="CDD" id="cd07984">
    <property type="entry name" value="LPLAT_LABLAT-like"/>
    <property type="match status" value="1"/>
</dbReference>
<dbReference type="InterPro" id="IPR004960">
    <property type="entry name" value="LipA_acyltrans"/>
</dbReference>
<name>A0A0F6WA93_9BACT</name>
<dbReference type="PIRSF" id="PIRSF028561">
    <property type="entry name" value="Ac_Trasf"/>
    <property type="match status" value="1"/>
</dbReference>
<reference evidence="8 9" key="1">
    <citation type="submission" date="2015-03" db="EMBL/GenBank/DDBJ databases">
        <title>Genome assembly of Sandaracinus amylolyticus DSM 53668.</title>
        <authorList>
            <person name="Sharma G."/>
            <person name="Subramanian S."/>
        </authorList>
    </citation>
    <scope>NUCLEOTIDE SEQUENCE [LARGE SCALE GENOMIC DNA]</scope>
    <source>
        <strain evidence="8 9">DSM 53668</strain>
    </source>
</reference>
<dbReference type="OrthoDB" id="9808633at2"/>
<evidence type="ECO:0000256" key="5">
    <source>
        <dbReference type="ARBA" id="ARBA00023136"/>
    </source>
</evidence>
<gene>
    <name evidence="8" type="ORF">DB32_008482</name>
</gene>
<evidence type="ECO:0000313" key="8">
    <source>
        <dbReference type="EMBL" id="AKF11333.1"/>
    </source>
</evidence>
<dbReference type="Proteomes" id="UP000034883">
    <property type="component" value="Chromosome"/>
</dbReference>
<evidence type="ECO:0000256" key="3">
    <source>
        <dbReference type="ARBA" id="ARBA00022519"/>
    </source>
</evidence>
<feature type="region of interest" description="Disordered" evidence="7">
    <location>
        <begin position="1"/>
        <end position="20"/>
    </location>
</feature>
<proteinExistence type="predicted"/>
<dbReference type="PANTHER" id="PTHR30606">
    <property type="entry name" value="LIPID A BIOSYNTHESIS LAUROYL ACYLTRANSFERASE"/>
    <property type="match status" value="1"/>
</dbReference>
<dbReference type="Pfam" id="PF03279">
    <property type="entry name" value="Lip_A_acyltrans"/>
    <property type="match status" value="1"/>
</dbReference>
<keyword evidence="4 8" id="KW-0808">Transferase</keyword>
<dbReference type="GO" id="GO:0009247">
    <property type="term" value="P:glycolipid biosynthetic process"/>
    <property type="evidence" value="ECO:0007669"/>
    <property type="project" value="UniProtKB-ARBA"/>
</dbReference>
<dbReference type="InterPro" id="IPR014548">
    <property type="entry name" value="Ac_Trasf"/>
</dbReference>
<keyword evidence="9" id="KW-1185">Reference proteome</keyword>
<dbReference type="KEGG" id="samy:DB32_008482"/>
<protein>
    <submittedName>
        <fullName evidence="8">Lysophospholipid acyltransferase</fullName>
    </submittedName>
</protein>
<dbReference type="STRING" id="927083.DB32_008482"/>
<dbReference type="EMBL" id="CP011125">
    <property type="protein sequence ID" value="AKF11333.1"/>
    <property type="molecule type" value="Genomic_DNA"/>
</dbReference>
<dbReference type="GO" id="GO:0005886">
    <property type="term" value="C:plasma membrane"/>
    <property type="evidence" value="ECO:0007669"/>
    <property type="project" value="UniProtKB-SubCell"/>
</dbReference>
<evidence type="ECO:0000256" key="2">
    <source>
        <dbReference type="ARBA" id="ARBA00022475"/>
    </source>
</evidence>
<evidence type="ECO:0000256" key="7">
    <source>
        <dbReference type="SAM" id="MobiDB-lite"/>
    </source>
</evidence>
<evidence type="ECO:0000256" key="6">
    <source>
        <dbReference type="ARBA" id="ARBA00023315"/>
    </source>
</evidence>
<keyword evidence="3" id="KW-0997">Cell inner membrane</keyword>
<keyword evidence="2" id="KW-1003">Cell membrane</keyword>
<organism evidence="8 9">
    <name type="scientific">Sandaracinus amylolyticus</name>
    <dbReference type="NCBI Taxonomy" id="927083"/>
    <lineage>
        <taxon>Bacteria</taxon>
        <taxon>Pseudomonadati</taxon>
        <taxon>Myxococcota</taxon>
        <taxon>Polyangia</taxon>
        <taxon>Polyangiales</taxon>
        <taxon>Sandaracinaceae</taxon>
        <taxon>Sandaracinus</taxon>
    </lineage>
</organism>
<keyword evidence="6 8" id="KW-0012">Acyltransferase</keyword>
<dbReference type="PANTHER" id="PTHR30606:SF9">
    <property type="entry name" value="LIPID A BIOSYNTHESIS LAUROYLTRANSFERASE"/>
    <property type="match status" value="1"/>
</dbReference>
<sequence length="317" mass="35906">MSEQPAALETPSPQPPQRQGWTDVGEKGGVLAIRAAVFAATVMGRTFGRLIARVVAFYYWLFAPGARRASREVLRRVLGREVTAYETYRQILRFAQTTLDAFFLVAGKVRHFRVTTNGHQHLAELRDGKRGAILLGAHLGSFYAMRAQSEVENLPIYAVVYTKNARRINDAFEKIDPGKNAKLLQMGEGIDFMLRVKELIEQGAIVAILADRVPPNADAADARTVSAEFLGGTAKFPTGPYLLASMLKCPVYLTFGLYRDPNRYDLFCEPFAEKIELPRKAREEALAKYVQQYATRLEHFVRMAPDNWFNFYDFWER</sequence>
<dbReference type="RefSeq" id="WP_053238210.1">
    <property type="nucleotide sequence ID" value="NZ_CP011125.1"/>
</dbReference>
<dbReference type="GO" id="GO:0016746">
    <property type="term" value="F:acyltransferase activity"/>
    <property type="evidence" value="ECO:0007669"/>
    <property type="project" value="UniProtKB-KW"/>
</dbReference>